<dbReference type="EMBL" id="LAZL01000007">
    <property type="protein sequence ID" value="KMT65996.1"/>
    <property type="molecule type" value="Genomic_DNA"/>
</dbReference>
<evidence type="ECO:0000256" key="1">
    <source>
        <dbReference type="SAM" id="SignalP"/>
    </source>
</evidence>
<sequence length="287" mass="32629">MYNFNFFPRKLIKLSAFCIAMSPAVLTAQSIDQIYSQYFSDLKQHQLAKLTNQDKLNIFNQKYQICSEQSSSITTEIDYVKNKIKQLQKKLKQGDSFAELDLMSLTEKHENLISAKYKCDTIIDNASLISAKFKQEYRESNQKLELSKQKVLDFALNEKSLNSKTVEGEITYPCASEDTMQCKSEAKATLLKELSEKRSLSLTSSSVINNFMLESDKVAITSEAKFESVEYVAEEVVDTNEGKAYMLKAIARFETGYSDAEKANDKAKLVVAIENYLSKLEADYKNN</sequence>
<proteinExistence type="predicted"/>
<evidence type="ECO:0000313" key="2">
    <source>
        <dbReference type="EMBL" id="KMT65996.1"/>
    </source>
</evidence>
<comment type="caution">
    <text evidence="2">The sequence shown here is derived from an EMBL/GenBank/DDBJ whole genome shotgun (WGS) entry which is preliminary data.</text>
</comment>
<protein>
    <submittedName>
        <fullName evidence="2">Uncharacterized protein</fullName>
    </submittedName>
</protein>
<accession>A0A0J8JN08</accession>
<dbReference type="Proteomes" id="UP000037600">
    <property type="component" value="Unassembled WGS sequence"/>
</dbReference>
<evidence type="ECO:0000313" key="3">
    <source>
        <dbReference type="Proteomes" id="UP000037600"/>
    </source>
</evidence>
<reference evidence="2 3" key="1">
    <citation type="submission" date="2015-04" db="EMBL/GenBank/DDBJ databases">
        <title>Draft Genome Sequence of the Novel Agar-Digesting Marine Bacterium Q1.</title>
        <authorList>
            <person name="Li Y."/>
            <person name="Li D."/>
            <person name="Chen G."/>
            <person name="Du Z."/>
        </authorList>
    </citation>
    <scope>NUCLEOTIDE SEQUENCE [LARGE SCALE GENOMIC DNA]</scope>
    <source>
        <strain evidence="2 3">Q1</strain>
    </source>
</reference>
<gene>
    <name evidence="2" type="ORF">XM47_05955</name>
</gene>
<keyword evidence="1" id="KW-0732">Signal</keyword>
<feature type="chain" id="PRO_5005301681" evidence="1">
    <location>
        <begin position="29"/>
        <end position="287"/>
    </location>
</feature>
<organism evidence="2 3">
    <name type="scientific">Catenovulum maritimum</name>
    <dbReference type="NCBI Taxonomy" id="1513271"/>
    <lineage>
        <taxon>Bacteria</taxon>
        <taxon>Pseudomonadati</taxon>
        <taxon>Pseudomonadota</taxon>
        <taxon>Gammaproteobacteria</taxon>
        <taxon>Alteromonadales</taxon>
        <taxon>Alteromonadaceae</taxon>
        <taxon>Catenovulum</taxon>
    </lineage>
</organism>
<feature type="signal peptide" evidence="1">
    <location>
        <begin position="1"/>
        <end position="28"/>
    </location>
</feature>
<keyword evidence="3" id="KW-1185">Reference proteome</keyword>
<dbReference type="RefSeq" id="WP_048690721.1">
    <property type="nucleotide sequence ID" value="NZ_KQ130485.1"/>
</dbReference>
<name>A0A0J8JN08_9ALTE</name>
<dbReference type="AlphaFoldDB" id="A0A0J8JN08"/>